<reference evidence="1 2" key="1">
    <citation type="submission" date="2020-08" db="EMBL/GenBank/DDBJ databases">
        <authorList>
            <person name="Ramaprasad A."/>
        </authorList>
    </citation>
    <scope>NUCLEOTIDE SEQUENCE [LARGE SCALE GENOMIC DNA]</scope>
</reference>
<accession>A0A6V7RTK1</accession>
<organism evidence="1 2">
    <name type="scientific">Plasmodium vinckei lentum</name>
    <dbReference type="NCBI Taxonomy" id="138297"/>
    <lineage>
        <taxon>Eukaryota</taxon>
        <taxon>Sar</taxon>
        <taxon>Alveolata</taxon>
        <taxon>Apicomplexa</taxon>
        <taxon>Aconoidasida</taxon>
        <taxon>Haemosporida</taxon>
        <taxon>Plasmodiidae</taxon>
        <taxon>Plasmodium</taxon>
        <taxon>Plasmodium (Vinckeia)</taxon>
    </lineage>
</organism>
<name>A0A6V7RTK1_PLAVN</name>
<dbReference type="AlphaFoldDB" id="A0A6V7RTK1"/>
<gene>
    <name evidence="1" type="ORF">PVLDE_0100170</name>
</gene>
<dbReference type="Proteomes" id="UP000515308">
    <property type="component" value="Chromosome PVLDE_01"/>
</dbReference>
<dbReference type="EMBL" id="LR865363">
    <property type="protein sequence ID" value="CAD2083660.1"/>
    <property type="molecule type" value="Genomic_DNA"/>
</dbReference>
<protein>
    <submittedName>
        <fullName evidence="1">Fam-a protein</fullName>
    </submittedName>
</protein>
<proteinExistence type="predicted"/>
<sequence length="90" mass="10535">MNKYFIQSWFTNNSDMVNDRSNELYEEHMHLLCTDRGETIRAEKVMKEAGSLLIQHATNTINYDKPYQSKNDGKLNMAKHEPLNLNPALY</sequence>
<dbReference type="VEuPathDB" id="PlasmoDB:PVLDE_0100170"/>
<evidence type="ECO:0000313" key="2">
    <source>
        <dbReference type="Proteomes" id="UP000515308"/>
    </source>
</evidence>
<evidence type="ECO:0000313" key="1">
    <source>
        <dbReference type="EMBL" id="CAD2083660.1"/>
    </source>
</evidence>